<dbReference type="PANTHER" id="PTHR12703">
    <property type="entry name" value="TRANSMEMBRANE PROTEIN 33"/>
    <property type="match status" value="1"/>
</dbReference>
<gene>
    <name evidence="7" type="ORF">FOB60_000486</name>
</gene>
<dbReference type="GO" id="GO:0061024">
    <property type="term" value="P:membrane organization"/>
    <property type="evidence" value="ECO:0007669"/>
    <property type="project" value="TreeGrafter"/>
</dbReference>
<dbReference type="Proteomes" id="UP000590412">
    <property type="component" value="Unassembled WGS sequence"/>
</dbReference>
<evidence type="ECO:0000256" key="6">
    <source>
        <dbReference type="SAM" id="Phobius"/>
    </source>
</evidence>
<keyword evidence="4 6" id="KW-0472">Membrane</keyword>
<evidence type="ECO:0000313" key="7">
    <source>
        <dbReference type="EMBL" id="KAF6058904.1"/>
    </source>
</evidence>
<dbReference type="OrthoDB" id="5581259at2759"/>
<evidence type="ECO:0000256" key="1">
    <source>
        <dbReference type="ARBA" id="ARBA00004141"/>
    </source>
</evidence>
<feature type="transmembrane region" description="Helical" evidence="6">
    <location>
        <begin position="208"/>
        <end position="224"/>
    </location>
</feature>
<organism evidence="7 8">
    <name type="scientific">Candida parapsilosis</name>
    <name type="common">Yeast</name>
    <dbReference type="NCBI Taxonomy" id="5480"/>
    <lineage>
        <taxon>Eukaryota</taxon>
        <taxon>Fungi</taxon>
        <taxon>Dikarya</taxon>
        <taxon>Ascomycota</taxon>
        <taxon>Saccharomycotina</taxon>
        <taxon>Pichiomycetes</taxon>
        <taxon>Debaryomycetaceae</taxon>
        <taxon>Candida/Lodderomyces clade</taxon>
        <taxon>Candida</taxon>
    </lineage>
</organism>
<feature type="transmembrane region" description="Helical" evidence="6">
    <location>
        <begin position="135"/>
        <end position="160"/>
    </location>
</feature>
<comment type="subcellular location">
    <subcellularLocation>
        <location evidence="1">Membrane</location>
        <topology evidence="1">Multi-pass membrane protein</topology>
    </subcellularLocation>
</comment>
<sequence length="273" mass="31835">MSATTTESQLNGSIGTHDQHQTQDSTPQQAKPDTPTNKTPNDKHHKFKKKLVRAQPDTNAMKYKVWLAGHITSVVFGTISFFFQVFWLPNVYYINSICYRLALLGSAVALTSTFSHKFGLHFLPPVATLLSHENFQYLILTIVWCFTFRSVFKILPYFLLSILHLSKVKDVSAFLKHASTISSWIAYDELFLIFYLVIRTLFFRNASGFQLTLFLIFYWLRILYNKETGNLFSTVVDRLDGEMVKIKNPTFQRRWEKVREFVKVKQEQEHQDD</sequence>
<keyword evidence="2 6" id="KW-0812">Transmembrane</keyword>
<dbReference type="AlphaFoldDB" id="A0A8X7TCY5"/>
<feature type="transmembrane region" description="Helical" evidence="6">
    <location>
        <begin position="181"/>
        <end position="202"/>
    </location>
</feature>
<evidence type="ECO:0000313" key="8">
    <source>
        <dbReference type="Proteomes" id="UP000590412"/>
    </source>
</evidence>
<feature type="region of interest" description="Disordered" evidence="5">
    <location>
        <begin position="1"/>
        <end position="49"/>
    </location>
</feature>
<feature type="transmembrane region" description="Helical" evidence="6">
    <location>
        <begin position="65"/>
        <end position="88"/>
    </location>
</feature>
<reference evidence="7" key="1">
    <citation type="submission" date="2020-03" db="EMBL/GenBank/DDBJ databases">
        <title>FDA dAtabase for Regulatory Grade micrObial Sequences (FDA-ARGOS): Supporting development and validation of Infectious Disease Dx tests.</title>
        <authorList>
            <person name="Campos J."/>
            <person name="Goldberg B."/>
            <person name="Tallon L."/>
            <person name="Sadzewicz L."/>
            <person name="Vavikolanu K."/>
            <person name="Mehta A."/>
            <person name="Aluvathingal J."/>
            <person name="Nadendla S."/>
            <person name="Nandy P."/>
            <person name="Geyer C."/>
            <person name="Yan Y."/>
            <person name="Sichtig H."/>
        </authorList>
    </citation>
    <scope>NUCLEOTIDE SEQUENCE [LARGE SCALE GENOMIC DNA]</scope>
    <source>
        <strain evidence="7">FDAARGOS_652</strain>
    </source>
</reference>
<dbReference type="PANTHER" id="PTHR12703:SF3">
    <property type="entry name" value="ABR032WP"/>
    <property type="match status" value="1"/>
</dbReference>
<evidence type="ECO:0000256" key="2">
    <source>
        <dbReference type="ARBA" id="ARBA00022692"/>
    </source>
</evidence>
<dbReference type="GO" id="GO:0005783">
    <property type="term" value="C:endoplasmic reticulum"/>
    <property type="evidence" value="ECO:0007669"/>
    <property type="project" value="TreeGrafter"/>
</dbReference>
<dbReference type="InterPro" id="IPR051645">
    <property type="entry name" value="PER33/POM33_regulator"/>
</dbReference>
<dbReference type="GO" id="GO:0016020">
    <property type="term" value="C:membrane"/>
    <property type="evidence" value="ECO:0007669"/>
    <property type="project" value="UniProtKB-SubCell"/>
</dbReference>
<comment type="caution">
    <text evidence="7">The sequence shown here is derived from an EMBL/GenBank/DDBJ whole genome shotgun (WGS) entry which is preliminary data.</text>
</comment>
<proteinExistence type="predicted"/>
<accession>A0A8X7TCY5</accession>
<dbReference type="EMBL" id="JABWAB010000001">
    <property type="protein sequence ID" value="KAF6058904.1"/>
    <property type="molecule type" value="Genomic_DNA"/>
</dbReference>
<evidence type="ECO:0000256" key="4">
    <source>
        <dbReference type="ARBA" id="ARBA00023136"/>
    </source>
</evidence>
<feature type="compositionally biased region" description="Polar residues" evidence="5">
    <location>
        <begin position="1"/>
        <end position="39"/>
    </location>
</feature>
<name>A0A8X7TCY5_CANPA</name>
<evidence type="ECO:0000256" key="5">
    <source>
        <dbReference type="SAM" id="MobiDB-lite"/>
    </source>
</evidence>
<dbReference type="GO" id="GO:0071786">
    <property type="term" value="P:endoplasmic reticulum tubular network organization"/>
    <property type="evidence" value="ECO:0007669"/>
    <property type="project" value="TreeGrafter"/>
</dbReference>
<evidence type="ECO:0000256" key="3">
    <source>
        <dbReference type="ARBA" id="ARBA00022989"/>
    </source>
</evidence>
<feature type="transmembrane region" description="Helical" evidence="6">
    <location>
        <begin position="97"/>
        <end position="115"/>
    </location>
</feature>
<protein>
    <submittedName>
        <fullName evidence="7">Putative integral membrane protein</fullName>
    </submittedName>
</protein>
<keyword evidence="3 6" id="KW-1133">Transmembrane helix</keyword>